<name>A0A0H4PUN9_9BACT</name>
<accession>A0A0H4PUN9</accession>
<keyword evidence="4" id="KW-1185">Reference proteome</keyword>
<dbReference type="Proteomes" id="UP000036520">
    <property type="component" value="Chromosome"/>
</dbReference>
<proteinExistence type="predicted"/>
<evidence type="ECO:0000313" key="3">
    <source>
        <dbReference type="EMBL" id="AKP52047.1"/>
    </source>
</evidence>
<dbReference type="KEGG" id="camu:CA2015_2636"/>
<dbReference type="InterPro" id="IPR001789">
    <property type="entry name" value="Sig_transdc_resp-reg_receiver"/>
</dbReference>
<dbReference type="CDD" id="cd00156">
    <property type="entry name" value="REC"/>
    <property type="match status" value="1"/>
</dbReference>
<dbReference type="EMBL" id="CP012040">
    <property type="protein sequence ID" value="AKP52047.1"/>
    <property type="molecule type" value="Genomic_DNA"/>
</dbReference>
<organism evidence="3 4">
    <name type="scientific">Cyclobacterium amurskyense</name>
    <dbReference type="NCBI Taxonomy" id="320787"/>
    <lineage>
        <taxon>Bacteria</taxon>
        <taxon>Pseudomonadati</taxon>
        <taxon>Bacteroidota</taxon>
        <taxon>Cytophagia</taxon>
        <taxon>Cytophagales</taxon>
        <taxon>Cyclobacteriaceae</taxon>
        <taxon>Cyclobacterium</taxon>
    </lineage>
</organism>
<feature type="domain" description="Response regulatory" evidence="2">
    <location>
        <begin position="3"/>
        <end position="119"/>
    </location>
</feature>
<evidence type="ECO:0000313" key="4">
    <source>
        <dbReference type="Proteomes" id="UP000036520"/>
    </source>
</evidence>
<dbReference type="SUPFAM" id="SSF52172">
    <property type="entry name" value="CheY-like"/>
    <property type="match status" value="1"/>
</dbReference>
<gene>
    <name evidence="3" type="ORF">CA2015_2636</name>
</gene>
<protein>
    <submittedName>
        <fullName evidence="3">Response regulator</fullName>
    </submittedName>
</protein>
<dbReference type="Pfam" id="PF00072">
    <property type="entry name" value="Response_reg"/>
    <property type="match status" value="1"/>
</dbReference>
<dbReference type="AlphaFoldDB" id="A0A0H4PUN9"/>
<dbReference type="Gene3D" id="3.40.50.2300">
    <property type="match status" value="1"/>
</dbReference>
<dbReference type="RefSeq" id="WP_048642321.1">
    <property type="nucleotide sequence ID" value="NZ_CAXBGM010000097.1"/>
</dbReference>
<evidence type="ECO:0000259" key="2">
    <source>
        <dbReference type="PROSITE" id="PS50110"/>
    </source>
</evidence>
<dbReference type="OrthoDB" id="1376781at2"/>
<dbReference type="InterPro" id="IPR011006">
    <property type="entry name" value="CheY-like_superfamily"/>
</dbReference>
<sequence length="119" mass="13543">MLDIVIIDDDKVSTFVTEQYIRKCVTAPYRIHKFSSAVGVSHQVAKINPKYLFLDLVMPQMTGWDFLDEIKGTDLTSEVYILSGSLDKSDVEKANNNSLVKKFLPKLSVKECIPEIFRN</sequence>
<dbReference type="STRING" id="320787.CA2015_2636"/>
<dbReference type="GO" id="GO:0000160">
    <property type="term" value="P:phosphorelay signal transduction system"/>
    <property type="evidence" value="ECO:0007669"/>
    <property type="project" value="InterPro"/>
</dbReference>
<keyword evidence="1" id="KW-0597">Phosphoprotein</keyword>
<dbReference type="PROSITE" id="PS50110">
    <property type="entry name" value="RESPONSE_REGULATORY"/>
    <property type="match status" value="1"/>
</dbReference>
<reference evidence="3 4" key="1">
    <citation type="submission" date="2015-07" db="EMBL/GenBank/DDBJ databases">
        <authorList>
            <person name="Kim K.M."/>
        </authorList>
    </citation>
    <scope>NUCLEOTIDE SEQUENCE [LARGE SCALE GENOMIC DNA]</scope>
    <source>
        <strain evidence="3 4">KCTC 12363</strain>
    </source>
</reference>
<evidence type="ECO:0000256" key="1">
    <source>
        <dbReference type="PROSITE-ProRule" id="PRU00169"/>
    </source>
</evidence>
<feature type="modified residue" description="4-aspartylphosphate" evidence="1">
    <location>
        <position position="55"/>
    </location>
</feature>